<feature type="transmembrane region" description="Helical" evidence="1">
    <location>
        <begin position="30"/>
        <end position="54"/>
    </location>
</feature>
<proteinExistence type="predicted"/>
<feature type="transmembrane region" description="Helical" evidence="1">
    <location>
        <begin position="60"/>
        <end position="82"/>
    </location>
</feature>
<keyword evidence="3" id="KW-1185">Reference proteome</keyword>
<reference evidence="2" key="2">
    <citation type="submission" date="2023-05" db="EMBL/GenBank/DDBJ databases">
        <authorList>
            <person name="Fouks B."/>
        </authorList>
    </citation>
    <scope>NUCLEOTIDE SEQUENCE</scope>
    <source>
        <strain evidence="2">Stay&amp;Tobe</strain>
        <tissue evidence="2">Testes</tissue>
    </source>
</reference>
<evidence type="ECO:0000313" key="3">
    <source>
        <dbReference type="Proteomes" id="UP001233999"/>
    </source>
</evidence>
<gene>
    <name evidence="2" type="ORF">L9F63_000597</name>
</gene>
<accession>A0AAD8AMB4</accession>
<dbReference type="Proteomes" id="UP001233999">
    <property type="component" value="Unassembled WGS sequence"/>
</dbReference>
<sequence>KLNTSMLLAFFRAKIPKPTIMGIFNAKTMLLASSCFPSMLTFISFFSSFCFLIMLSSASVLFLISIFVTCSNFDILALLLFWILRLLEYKCQTFWELLFFLLTLFEIMPAPVTYSCTGRSSRCSRIDFSFIIQTAAKF</sequence>
<evidence type="ECO:0000256" key="1">
    <source>
        <dbReference type="SAM" id="Phobius"/>
    </source>
</evidence>
<dbReference type="AlphaFoldDB" id="A0AAD8AMB4"/>
<name>A0AAD8AMB4_DIPPU</name>
<comment type="caution">
    <text evidence="2">The sequence shown here is derived from an EMBL/GenBank/DDBJ whole genome shotgun (WGS) entry which is preliminary data.</text>
</comment>
<keyword evidence="1" id="KW-0472">Membrane</keyword>
<dbReference type="EMBL" id="JASPKZ010000026">
    <property type="protein sequence ID" value="KAJ9601246.1"/>
    <property type="molecule type" value="Genomic_DNA"/>
</dbReference>
<protein>
    <submittedName>
        <fullName evidence="2">Uncharacterized protein</fullName>
    </submittedName>
</protein>
<evidence type="ECO:0000313" key="2">
    <source>
        <dbReference type="EMBL" id="KAJ9601246.1"/>
    </source>
</evidence>
<feature type="non-terminal residue" evidence="2">
    <location>
        <position position="138"/>
    </location>
</feature>
<keyword evidence="1" id="KW-0812">Transmembrane</keyword>
<feature type="transmembrane region" description="Helical" evidence="1">
    <location>
        <begin position="94"/>
        <end position="114"/>
    </location>
</feature>
<feature type="non-terminal residue" evidence="2">
    <location>
        <position position="1"/>
    </location>
</feature>
<keyword evidence="1" id="KW-1133">Transmembrane helix</keyword>
<organism evidence="2 3">
    <name type="scientific">Diploptera punctata</name>
    <name type="common">Pacific beetle cockroach</name>
    <dbReference type="NCBI Taxonomy" id="6984"/>
    <lineage>
        <taxon>Eukaryota</taxon>
        <taxon>Metazoa</taxon>
        <taxon>Ecdysozoa</taxon>
        <taxon>Arthropoda</taxon>
        <taxon>Hexapoda</taxon>
        <taxon>Insecta</taxon>
        <taxon>Pterygota</taxon>
        <taxon>Neoptera</taxon>
        <taxon>Polyneoptera</taxon>
        <taxon>Dictyoptera</taxon>
        <taxon>Blattodea</taxon>
        <taxon>Blaberoidea</taxon>
        <taxon>Blaberidae</taxon>
        <taxon>Diplopterinae</taxon>
        <taxon>Diploptera</taxon>
    </lineage>
</organism>
<reference evidence="2" key="1">
    <citation type="journal article" date="2023" name="IScience">
        <title>Live-bearing cockroach genome reveals convergent evolutionary mechanisms linked to viviparity in insects and beyond.</title>
        <authorList>
            <person name="Fouks B."/>
            <person name="Harrison M.C."/>
            <person name="Mikhailova A.A."/>
            <person name="Marchal E."/>
            <person name="English S."/>
            <person name="Carruthers M."/>
            <person name="Jennings E.C."/>
            <person name="Chiamaka E.L."/>
            <person name="Frigard R.A."/>
            <person name="Pippel M."/>
            <person name="Attardo G.M."/>
            <person name="Benoit J.B."/>
            <person name="Bornberg-Bauer E."/>
            <person name="Tobe S.S."/>
        </authorList>
    </citation>
    <scope>NUCLEOTIDE SEQUENCE</scope>
    <source>
        <strain evidence="2">Stay&amp;Tobe</strain>
    </source>
</reference>